<gene>
    <name evidence="1" type="ORF">VQ7734_00162</name>
</gene>
<sequence>MAVASYRGMELKTVGQSTDVWQVKIKNRVLTGSMVAVKKSVDWWCESASIIDPKEFESLATKHETGDGMQEQFAGFTLKNDTGNPGDWYCMFNGRLIKGSKLGLQKHIEKTIIELRQASQAKKE</sequence>
<dbReference type="EMBL" id="FRFG01000003">
    <property type="protein sequence ID" value="SHO54448.1"/>
    <property type="molecule type" value="Genomic_DNA"/>
</dbReference>
<reference evidence="2" key="1">
    <citation type="submission" date="2016-12" db="EMBL/GenBank/DDBJ databases">
        <authorList>
            <person name="Rodrigo-Torres L."/>
            <person name="Arahal R.D."/>
            <person name="Lucena T."/>
        </authorList>
    </citation>
    <scope>NUCLEOTIDE SEQUENCE [LARGE SCALE GENOMIC DNA]</scope>
</reference>
<protein>
    <recommendedName>
        <fullName evidence="3">Phage tail protein</fullName>
    </recommendedName>
</protein>
<organism evidence="1 2">
    <name type="scientific">Vibrio quintilis</name>
    <dbReference type="NCBI Taxonomy" id="1117707"/>
    <lineage>
        <taxon>Bacteria</taxon>
        <taxon>Pseudomonadati</taxon>
        <taxon>Pseudomonadota</taxon>
        <taxon>Gammaproteobacteria</taxon>
        <taxon>Vibrionales</taxon>
        <taxon>Vibrionaceae</taxon>
        <taxon>Vibrio</taxon>
    </lineage>
</organism>
<dbReference type="Proteomes" id="UP000184600">
    <property type="component" value="Unassembled WGS sequence"/>
</dbReference>
<dbReference type="Pfam" id="PF11782">
    <property type="entry name" value="DUF3319"/>
    <property type="match status" value="1"/>
</dbReference>
<dbReference type="InterPro" id="IPR021753">
    <property type="entry name" value="DUF3319"/>
</dbReference>
<evidence type="ECO:0000313" key="1">
    <source>
        <dbReference type="EMBL" id="SHO54448.1"/>
    </source>
</evidence>
<evidence type="ECO:0008006" key="3">
    <source>
        <dbReference type="Google" id="ProtNLM"/>
    </source>
</evidence>
<dbReference type="RefSeq" id="WP_073579359.1">
    <property type="nucleotide sequence ID" value="NZ_AP024898.1"/>
</dbReference>
<accession>A0A1M7YP96</accession>
<dbReference type="OrthoDB" id="5872855at2"/>
<dbReference type="STRING" id="1117707.VQ7734_00162"/>
<dbReference type="AlphaFoldDB" id="A0A1M7YP96"/>
<keyword evidence="2" id="KW-1185">Reference proteome</keyword>
<proteinExistence type="predicted"/>
<evidence type="ECO:0000313" key="2">
    <source>
        <dbReference type="Proteomes" id="UP000184600"/>
    </source>
</evidence>
<name>A0A1M7YP96_9VIBR</name>